<protein>
    <submittedName>
        <fullName evidence="1">Cof-type HAD-IIB family hydrolase</fullName>
        <ecNumber evidence="1">3.1.3.104</ecNumber>
    </submittedName>
</protein>
<evidence type="ECO:0000313" key="1">
    <source>
        <dbReference type="EMBL" id="CAH2760673.1"/>
    </source>
</evidence>
<dbReference type="PANTHER" id="PTHR10000:SF53">
    <property type="entry name" value="5-AMINO-6-(5-PHOSPHO-D-RIBITYLAMINO)URACIL PHOSPHATASE YBJI-RELATED"/>
    <property type="match status" value="1"/>
</dbReference>
<keyword evidence="1" id="KW-0378">Hydrolase</keyword>
<dbReference type="EMBL" id="OW659477">
    <property type="protein sequence ID" value="CAH2760673.1"/>
    <property type="molecule type" value="Genomic_DNA"/>
</dbReference>
<dbReference type="NCBIfam" id="TIGR00099">
    <property type="entry name" value="Cof-subfamily"/>
    <property type="match status" value="1"/>
</dbReference>
<dbReference type="Pfam" id="PF08282">
    <property type="entry name" value="Hydrolase_3"/>
    <property type="match status" value="1"/>
</dbReference>
<dbReference type="Gene3D" id="3.40.50.1000">
    <property type="entry name" value="HAD superfamily/HAD-like"/>
    <property type="match status" value="1"/>
</dbReference>
<dbReference type="NCBIfam" id="TIGR01484">
    <property type="entry name" value="HAD-SF-IIB"/>
    <property type="match status" value="1"/>
</dbReference>
<reference evidence="1" key="1">
    <citation type="submission" date="2022-04" db="EMBL/GenBank/DDBJ databases">
        <authorList>
            <person name="Forde T."/>
        </authorList>
    </citation>
    <scope>NUCLEOTIDE SEQUENCE</scope>
    <source>
        <strain evidence="1">A18Y016a</strain>
        <strain evidence="2">A18Y020d</strain>
    </source>
</reference>
<dbReference type="SFLD" id="SFLDG01140">
    <property type="entry name" value="C2.B:_Phosphomannomutase_and_P"/>
    <property type="match status" value="1"/>
</dbReference>
<dbReference type="EMBL" id="OW659496">
    <property type="protein sequence ID" value="CAH2760682.1"/>
    <property type="molecule type" value="Genomic_DNA"/>
</dbReference>
<evidence type="ECO:0000313" key="3">
    <source>
        <dbReference type="Proteomes" id="UP001154095"/>
    </source>
</evidence>
<proteinExistence type="predicted"/>
<dbReference type="InterPro" id="IPR036412">
    <property type="entry name" value="HAD-like_sf"/>
</dbReference>
<keyword evidence="3" id="KW-1185">Reference proteome</keyword>
<dbReference type="InterPro" id="IPR023214">
    <property type="entry name" value="HAD_sf"/>
</dbReference>
<dbReference type="InterPro" id="IPR000150">
    <property type="entry name" value="Cof"/>
</dbReference>
<accession>A0AAU9VEM2</accession>
<dbReference type="AlphaFoldDB" id="A0AAU9VEM2"/>
<evidence type="ECO:0000313" key="4">
    <source>
        <dbReference type="Proteomes" id="UP001154111"/>
    </source>
</evidence>
<dbReference type="GO" id="GO:0043726">
    <property type="term" value="F:5-amino-6-(5-phosphoribitylamino)uracil phosphatase activity"/>
    <property type="evidence" value="ECO:0007669"/>
    <property type="project" value="UniProtKB-EC"/>
</dbReference>
<dbReference type="GO" id="GO:0000287">
    <property type="term" value="F:magnesium ion binding"/>
    <property type="evidence" value="ECO:0007669"/>
    <property type="project" value="TreeGrafter"/>
</dbReference>
<dbReference type="InterPro" id="IPR006379">
    <property type="entry name" value="HAD-SF_hydro_IIB"/>
</dbReference>
<sequence>MIKLIATDMDHTLLDDDSNLPYNFEEVLKTLKDNNIHMVLASGRTLFSIKKKANNFINDLSFVSDNGAIVEHNGEILYKSVFSKIDVETVTTVFRTCTETSIIASGIDCAYVELGDPIHEQYLEEYYPGFVIVEDLSALDKDFVKITACSLHHTVSNYNEIVRESLDGHFNAVTAGAVWIDVMHSNVNKGVGIKHLLEALNIDAADIITFGDYHNDIQMLELAGSSYAVANAHADVKRVATEVIESNNDNAVMNQIQKSIKKIEPID</sequence>
<evidence type="ECO:0000313" key="2">
    <source>
        <dbReference type="EMBL" id="CAH2760682.1"/>
    </source>
</evidence>
<dbReference type="Proteomes" id="UP001154095">
    <property type="component" value="Chromosome"/>
</dbReference>
<dbReference type="RefSeq" id="WP_254007059.1">
    <property type="nucleotide sequence ID" value="NZ_OW659477.1"/>
</dbReference>
<dbReference type="SFLD" id="SFLDS00003">
    <property type="entry name" value="Haloacid_Dehalogenase"/>
    <property type="match status" value="1"/>
</dbReference>
<dbReference type="SUPFAM" id="SSF56784">
    <property type="entry name" value="HAD-like"/>
    <property type="match status" value="1"/>
</dbReference>
<dbReference type="Gene3D" id="3.30.1240.10">
    <property type="match status" value="1"/>
</dbReference>
<dbReference type="GO" id="GO:0005829">
    <property type="term" value="C:cytosol"/>
    <property type="evidence" value="ECO:0007669"/>
    <property type="project" value="TreeGrafter"/>
</dbReference>
<organism evidence="1 4">
    <name type="scientific">Erysipelothrix amsterdamensis</name>
    <dbReference type="NCBI Taxonomy" id="2929157"/>
    <lineage>
        <taxon>Bacteria</taxon>
        <taxon>Bacillati</taxon>
        <taxon>Bacillota</taxon>
        <taxon>Erysipelotrichia</taxon>
        <taxon>Erysipelotrichales</taxon>
        <taxon>Erysipelotrichaceae</taxon>
        <taxon>Erysipelothrix</taxon>
    </lineage>
</organism>
<name>A0AAU9VEM2_9FIRM</name>
<gene>
    <name evidence="1" type="primary">ybjI</name>
    <name evidence="1" type="ORF">ERYAMS2_00301</name>
    <name evidence="2" type="ORF">ERYAMS_00011</name>
</gene>
<dbReference type="PANTHER" id="PTHR10000">
    <property type="entry name" value="PHOSPHOSERINE PHOSPHATASE"/>
    <property type="match status" value="1"/>
</dbReference>
<dbReference type="EC" id="3.1.3.104" evidence="1"/>
<dbReference type="Proteomes" id="UP001154111">
    <property type="component" value="Chromosome"/>
</dbReference>